<evidence type="ECO:0000313" key="2">
    <source>
        <dbReference type="EMBL" id="RFS46672.1"/>
    </source>
</evidence>
<dbReference type="Gene3D" id="3.60.120.10">
    <property type="entry name" value="Anthranilate synthase"/>
    <property type="match status" value="1"/>
</dbReference>
<dbReference type="Pfam" id="PF00425">
    <property type="entry name" value="Chorismate_bind"/>
    <property type="match status" value="1"/>
</dbReference>
<gene>
    <name evidence="2" type="ORF">D0Q02_09510</name>
</gene>
<dbReference type="InterPro" id="IPR015890">
    <property type="entry name" value="Chorismate_C"/>
</dbReference>
<dbReference type="AlphaFoldDB" id="A0A372G0W2"/>
<dbReference type="EMBL" id="QVFU01000007">
    <property type="protein sequence ID" value="RFS46672.1"/>
    <property type="molecule type" value="Genomic_DNA"/>
</dbReference>
<dbReference type="GO" id="GO:0000162">
    <property type="term" value="P:L-tryptophan biosynthetic process"/>
    <property type="evidence" value="ECO:0007669"/>
    <property type="project" value="TreeGrafter"/>
</dbReference>
<sequence>MSRHHPDVVEALPRTVVDPSPPAAPAHCRDRRVERARWQWRPTDGGDPATAVEDFLAAHGLPLHDLARPTRPHHRNDGVCGAALYVSAAAGALLAGGDPGAANPADLPEIAVVVYGHTDTPPTAHTPSEAWWHGPWTESWTPAAHADAVRAVRTAIGHGDVYQVNVVGHAAAPYRGDPRPALARLGRLPGARYGGVLTGDGWAIGCASPETLVEVRHGALTTRPIKGTRPATAAGRTDLLTSAKERAEHIMIVDLERNDLARVARTGTVRVDDLFAVRRWCDLWQAESTIRAHVADGLGLADLLRAVCPGGSVTGAPKLAALRHIAALEPVGRGAGMGALGWIGPDHLDLGLTIRTAATDRHHLHVWAGGGITWDSDPHAEVAEAAAKTAPVRAALAPPAHPGHPTTHTAGR</sequence>
<dbReference type="RefSeq" id="WP_117227611.1">
    <property type="nucleotide sequence ID" value="NZ_CP061725.1"/>
</dbReference>
<dbReference type="SUPFAM" id="SSF56322">
    <property type="entry name" value="ADC synthase"/>
    <property type="match status" value="1"/>
</dbReference>
<dbReference type="PANTHER" id="PTHR11236:SF9">
    <property type="entry name" value="ANTHRANILATE SYNTHASE COMPONENT 1"/>
    <property type="match status" value="1"/>
</dbReference>
<dbReference type="InterPro" id="IPR019999">
    <property type="entry name" value="Anth_synth_I-like"/>
</dbReference>
<dbReference type="PANTHER" id="PTHR11236">
    <property type="entry name" value="AMINOBENZOATE/ANTHRANILATE SYNTHASE"/>
    <property type="match status" value="1"/>
</dbReference>
<name>A0A372G0W2_9ACTN</name>
<comment type="caution">
    <text evidence="2">The sequence shown here is derived from an EMBL/GenBank/DDBJ whole genome shotgun (WGS) entry which is preliminary data.</text>
</comment>
<dbReference type="OrthoDB" id="3518032at2"/>
<reference evidence="2 3" key="1">
    <citation type="submission" date="2018-08" db="EMBL/GenBank/DDBJ databases">
        <title>Verrucosispora craniellae sp. nov., isolated from a marine sponge in the South China Sea.</title>
        <authorList>
            <person name="Li L."/>
            <person name="Lin H.W."/>
        </authorList>
    </citation>
    <scope>NUCLEOTIDE SEQUENCE [LARGE SCALE GENOMIC DNA]</scope>
    <source>
        <strain evidence="2 3">LHW63014</strain>
    </source>
</reference>
<evidence type="ECO:0000313" key="3">
    <source>
        <dbReference type="Proteomes" id="UP000262621"/>
    </source>
</evidence>
<proteinExistence type="predicted"/>
<protein>
    <submittedName>
        <fullName evidence="2">Anthranilate synthase component I family protein</fullName>
    </submittedName>
</protein>
<dbReference type="PRINTS" id="PR00095">
    <property type="entry name" value="ANTSNTHASEI"/>
</dbReference>
<dbReference type="InterPro" id="IPR005801">
    <property type="entry name" value="ADC_synthase"/>
</dbReference>
<dbReference type="Proteomes" id="UP000262621">
    <property type="component" value="Unassembled WGS sequence"/>
</dbReference>
<organism evidence="2 3">
    <name type="scientific">Micromonospora craniellae</name>
    <dbReference type="NCBI Taxonomy" id="2294034"/>
    <lineage>
        <taxon>Bacteria</taxon>
        <taxon>Bacillati</taxon>
        <taxon>Actinomycetota</taxon>
        <taxon>Actinomycetes</taxon>
        <taxon>Micromonosporales</taxon>
        <taxon>Micromonosporaceae</taxon>
        <taxon>Micromonospora</taxon>
    </lineage>
</organism>
<keyword evidence="3" id="KW-1185">Reference proteome</keyword>
<evidence type="ECO:0000259" key="1">
    <source>
        <dbReference type="Pfam" id="PF00425"/>
    </source>
</evidence>
<accession>A0A372G0W2</accession>
<feature type="domain" description="Chorismate-utilising enzyme C-terminal" evidence="1">
    <location>
        <begin position="144"/>
        <end position="388"/>
    </location>
</feature>